<dbReference type="InterPro" id="IPR050765">
    <property type="entry name" value="Riboflavin_Biosynth_HTPR"/>
</dbReference>
<evidence type="ECO:0000259" key="1">
    <source>
        <dbReference type="Pfam" id="PF01872"/>
    </source>
</evidence>
<keyword evidence="3" id="KW-1185">Reference proteome</keyword>
<comment type="caution">
    <text evidence="2">The sequence shown here is derived from an EMBL/GenBank/DDBJ whole genome shotgun (WGS) entry which is preliminary data.</text>
</comment>
<dbReference type="PANTHER" id="PTHR38011">
    <property type="entry name" value="DIHYDROFOLATE REDUCTASE FAMILY PROTEIN (AFU_ORTHOLOGUE AFUA_8G06820)"/>
    <property type="match status" value="1"/>
</dbReference>
<accession>A0A917G392</accession>
<dbReference type="InterPro" id="IPR002734">
    <property type="entry name" value="RibDG_C"/>
</dbReference>
<reference evidence="2" key="1">
    <citation type="journal article" date="2014" name="Int. J. Syst. Evol. Microbiol.">
        <title>Complete genome sequence of Corynebacterium casei LMG S-19264T (=DSM 44701T), isolated from a smear-ripened cheese.</title>
        <authorList>
            <consortium name="US DOE Joint Genome Institute (JGI-PGF)"/>
            <person name="Walter F."/>
            <person name="Albersmeier A."/>
            <person name="Kalinowski J."/>
            <person name="Ruckert C."/>
        </authorList>
    </citation>
    <scope>NUCLEOTIDE SEQUENCE</scope>
    <source>
        <strain evidence="2">CCM 7905</strain>
    </source>
</reference>
<name>A0A917G392_9NOCA</name>
<dbReference type="SUPFAM" id="SSF53597">
    <property type="entry name" value="Dihydrofolate reductase-like"/>
    <property type="match status" value="1"/>
</dbReference>
<dbReference type="AlphaFoldDB" id="A0A917G392"/>
<dbReference type="GO" id="GO:0009231">
    <property type="term" value="P:riboflavin biosynthetic process"/>
    <property type="evidence" value="ECO:0007669"/>
    <property type="project" value="InterPro"/>
</dbReference>
<evidence type="ECO:0000313" key="3">
    <source>
        <dbReference type="Proteomes" id="UP000654257"/>
    </source>
</evidence>
<feature type="domain" description="Bacterial bifunctional deaminase-reductase C-terminal" evidence="1">
    <location>
        <begin position="2"/>
        <end position="148"/>
    </location>
</feature>
<dbReference type="EMBL" id="BMCU01000004">
    <property type="protein sequence ID" value="GGG20959.1"/>
    <property type="molecule type" value="Genomic_DNA"/>
</dbReference>
<dbReference type="Proteomes" id="UP000654257">
    <property type="component" value="Unassembled WGS sequence"/>
</dbReference>
<dbReference type="PANTHER" id="PTHR38011:SF11">
    <property type="entry name" value="2,5-DIAMINO-6-RIBOSYLAMINO-4(3H)-PYRIMIDINONE 5'-PHOSPHATE REDUCTASE"/>
    <property type="match status" value="1"/>
</dbReference>
<sequence length="174" mass="19425">MTVTYYTAVTLDGFLADENDSLDWLFHQEQDPNGPMNYAQFIDGVGAIVMGATTYQWLLDHDDNWPYEMPAWIVTHRAFPSTDHDIRFVQGDVATLWPDVAASAGEKDVWIVGGGDLAAQFAEAGHLDRMIVYIAPVTLGAGRPLFPRRFDFELVDVARNGNFVCAEYATTSRM</sequence>
<evidence type="ECO:0000313" key="2">
    <source>
        <dbReference type="EMBL" id="GGG20959.1"/>
    </source>
</evidence>
<protein>
    <submittedName>
        <fullName evidence="2">Dihydrofolate reductase</fullName>
    </submittedName>
</protein>
<dbReference type="Pfam" id="PF01872">
    <property type="entry name" value="RibD_C"/>
    <property type="match status" value="1"/>
</dbReference>
<dbReference type="RefSeq" id="WP_188546504.1">
    <property type="nucleotide sequence ID" value="NZ_BMCU01000004.1"/>
</dbReference>
<proteinExistence type="predicted"/>
<reference evidence="2" key="2">
    <citation type="submission" date="2020-09" db="EMBL/GenBank/DDBJ databases">
        <authorList>
            <person name="Sun Q."/>
            <person name="Sedlacek I."/>
        </authorList>
    </citation>
    <scope>NUCLEOTIDE SEQUENCE</scope>
    <source>
        <strain evidence="2">CCM 7905</strain>
    </source>
</reference>
<dbReference type="Gene3D" id="3.40.430.10">
    <property type="entry name" value="Dihydrofolate Reductase, subunit A"/>
    <property type="match status" value="1"/>
</dbReference>
<organism evidence="2 3">
    <name type="scientific">Rhodococcoides trifolii</name>
    <dbReference type="NCBI Taxonomy" id="908250"/>
    <lineage>
        <taxon>Bacteria</taxon>
        <taxon>Bacillati</taxon>
        <taxon>Actinomycetota</taxon>
        <taxon>Actinomycetes</taxon>
        <taxon>Mycobacteriales</taxon>
        <taxon>Nocardiaceae</taxon>
        <taxon>Rhodococcoides</taxon>
    </lineage>
</organism>
<dbReference type="GO" id="GO:0008703">
    <property type="term" value="F:5-amino-6-(5-phosphoribosylamino)uracil reductase activity"/>
    <property type="evidence" value="ECO:0007669"/>
    <property type="project" value="InterPro"/>
</dbReference>
<dbReference type="InterPro" id="IPR024072">
    <property type="entry name" value="DHFR-like_dom_sf"/>
</dbReference>
<gene>
    <name evidence="2" type="ORF">GCM10007304_38520</name>
</gene>